<dbReference type="EMBL" id="PPSX01000217">
    <property type="protein sequence ID" value="RZQ51131.1"/>
    <property type="molecule type" value="Genomic_DNA"/>
</dbReference>
<reference evidence="1 2" key="1">
    <citation type="submission" date="2018-01" db="EMBL/GenBank/DDBJ databases">
        <title>Co-occurrence of chitin degradation, pigmentation and bioactivity in marine Pseudoalteromonas.</title>
        <authorList>
            <person name="Paulsen S."/>
            <person name="Gram L."/>
            <person name="Machado H."/>
        </authorList>
    </citation>
    <scope>NUCLEOTIDE SEQUENCE [LARGE SCALE GENOMIC DNA]</scope>
    <source>
        <strain evidence="1 2">S3898</strain>
    </source>
</reference>
<feature type="non-terminal residue" evidence="1">
    <location>
        <position position="1"/>
    </location>
</feature>
<evidence type="ECO:0000313" key="2">
    <source>
        <dbReference type="Proteomes" id="UP000291338"/>
    </source>
</evidence>
<protein>
    <submittedName>
        <fullName evidence="1">Uncharacterized protein</fullName>
    </submittedName>
</protein>
<dbReference type="PANTHER" id="PTHR33927">
    <property type="entry name" value="TRANSMEMBRANE PROTEIN"/>
    <property type="match status" value="1"/>
</dbReference>
<dbReference type="InterPro" id="IPR052979">
    <property type="entry name" value="Adenylate-forming_domain"/>
</dbReference>
<accession>A0A4Q7IHS2</accession>
<evidence type="ECO:0000313" key="1">
    <source>
        <dbReference type="EMBL" id="RZQ51131.1"/>
    </source>
</evidence>
<dbReference type="Proteomes" id="UP000291338">
    <property type="component" value="Unassembled WGS sequence"/>
</dbReference>
<name>A0A4Q7IHS2_9GAMM</name>
<gene>
    <name evidence="1" type="ORF">C1E23_21245</name>
</gene>
<dbReference type="RefSeq" id="WP_206076533.1">
    <property type="nucleotide sequence ID" value="NZ_PPSX01000217.1"/>
</dbReference>
<dbReference type="PANTHER" id="PTHR33927:SF5">
    <property type="entry name" value="ENZYME, PUTATIVE (AFU_ORTHOLOGUE AFUA_8G01222)-RELATED"/>
    <property type="match status" value="1"/>
</dbReference>
<dbReference type="AlphaFoldDB" id="A0A4Q7IHS2"/>
<sequence>VAFTSFDYGVTPFAGSSTALSRKPLLEWHSFANVPSPDKDGFRLTISRAGDWTKSFINDKPEKIWVKGIPTAGVGNVDKLFNKVIWVATGSGIGPCLPHLLLNETPSV</sequence>
<comment type="caution">
    <text evidence="1">The sequence shown here is derived from an EMBL/GenBank/DDBJ whole genome shotgun (WGS) entry which is preliminary data.</text>
</comment>
<organism evidence="1 2">
    <name type="scientific">Pseudoalteromonas phenolica</name>
    <dbReference type="NCBI Taxonomy" id="161398"/>
    <lineage>
        <taxon>Bacteria</taxon>
        <taxon>Pseudomonadati</taxon>
        <taxon>Pseudomonadota</taxon>
        <taxon>Gammaproteobacteria</taxon>
        <taxon>Alteromonadales</taxon>
        <taxon>Pseudoalteromonadaceae</taxon>
        <taxon>Pseudoalteromonas</taxon>
    </lineage>
</organism>
<proteinExistence type="predicted"/>
<feature type="non-terminal residue" evidence="1">
    <location>
        <position position="108"/>
    </location>
</feature>